<dbReference type="EMBL" id="RBQX01000061">
    <property type="protein sequence ID" value="RMQ20105.1"/>
    <property type="molecule type" value="Genomic_DNA"/>
</dbReference>
<protein>
    <submittedName>
        <fullName evidence="4">Amidase</fullName>
    </submittedName>
</protein>
<evidence type="ECO:0000313" key="5">
    <source>
        <dbReference type="Proteomes" id="UP000037836"/>
    </source>
</evidence>
<dbReference type="Proteomes" id="UP000273536">
    <property type="component" value="Unassembled WGS sequence"/>
</dbReference>
<gene>
    <name evidence="2" type="ORF">AC496_2570</name>
    <name evidence="4" type="ORF">ALQ11_01130</name>
    <name evidence="3" type="ORF">ALQ42_03811</name>
</gene>
<dbReference type="Proteomes" id="UP000272471">
    <property type="component" value="Unassembled WGS sequence"/>
</dbReference>
<dbReference type="EMBL" id="RBPS01000113">
    <property type="protein sequence ID" value="RMO38336.1"/>
    <property type="molecule type" value="Genomic_DNA"/>
</dbReference>
<dbReference type="AlphaFoldDB" id="A0A0P9S2B6"/>
<dbReference type="GO" id="GO:0003824">
    <property type="term" value="F:catalytic activity"/>
    <property type="evidence" value="ECO:0007669"/>
    <property type="project" value="InterPro"/>
</dbReference>
<name>A0A0P9S2B6_PSESG</name>
<dbReference type="InterPro" id="IPR023631">
    <property type="entry name" value="Amidase_dom"/>
</dbReference>
<dbReference type="PANTHER" id="PTHR11895:SF170">
    <property type="entry name" value="AMIDASE"/>
    <property type="match status" value="1"/>
</dbReference>
<dbReference type="Proteomes" id="UP000037836">
    <property type="component" value="Unassembled WGS sequence"/>
</dbReference>
<dbReference type="SUPFAM" id="SSF75304">
    <property type="entry name" value="Amidase signature (AS) enzymes"/>
    <property type="match status" value="1"/>
</dbReference>
<dbReference type="RefSeq" id="WP_004665606.1">
    <property type="nucleotide sequence ID" value="NZ_LGLL01000088.1"/>
</dbReference>
<evidence type="ECO:0000313" key="3">
    <source>
        <dbReference type="EMBL" id="RMO38336.1"/>
    </source>
</evidence>
<comment type="caution">
    <text evidence="4">The sequence shown here is derived from an EMBL/GenBank/DDBJ whole genome shotgun (WGS) entry which is preliminary data.</text>
</comment>
<dbReference type="Pfam" id="PF01425">
    <property type="entry name" value="Amidase"/>
    <property type="match status" value="1"/>
</dbReference>
<dbReference type="PANTHER" id="PTHR11895">
    <property type="entry name" value="TRANSAMIDASE"/>
    <property type="match status" value="1"/>
</dbReference>
<organism evidence="4 6">
    <name type="scientific">Pseudomonas savastanoi pv. glycinea</name>
    <name type="common">Pseudomonas syringae pv. glycinea</name>
    <dbReference type="NCBI Taxonomy" id="318"/>
    <lineage>
        <taxon>Bacteria</taxon>
        <taxon>Pseudomonadati</taxon>
        <taxon>Pseudomonadota</taxon>
        <taxon>Gammaproteobacteria</taxon>
        <taxon>Pseudomonadales</taxon>
        <taxon>Pseudomonadaceae</taxon>
        <taxon>Pseudomonas</taxon>
    </lineage>
</organism>
<accession>A0A0P9S2B6</accession>
<dbReference type="InterPro" id="IPR036928">
    <property type="entry name" value="AS_sf"/>
</dbReference>
<feature type="domain" description="Amidase" evidence="1">
    <location>
        <begin position="83"/>
        <end position="276"/>
    </location>
</feature>
<proteinExistence type="predicted"/>
<evidence type="ECO:0000259" key="1">
    <source>
        <dbReference type="Pfam" id="PF01425"/>
    </source>
</evidence>
<dbReference type="InterPro" id="IPR000120">
    <property type="entry name" value="Amidase"/>
</dbReference>
<reference evidence="2 5" key="1">
    <citation type="submission" date="2015-07" db="EMBL/GenBank/DDBJ databases">
        <authorList>
            <person name="O'Brien H.E."/>
            <person name="Thakur S."/>
            <person name="Gong Y."/>
            <person name="Wang P.W."/>
            <person name="Guttman D.S."/>
        </authorList>
    </citation>
    <scope>NUCLEOTIDE SEQUENCE [LARGE SCALE GENOMIC DNA]</scope>
    <source>
        <strain evidence="2 5">BR1</strain>
    </source>
</reference>
<dbReference type="Gene3D" id="3.90.1300.10">
    <property type="entry name" value="Amidase signature (AS) domain"/>
    <property type="match status" value="1"/>
</dbReference>
<reference evidence="2 5" key="2">
    <citation type="submission" date="2015-10" db="EMBL/GenBank/DDBJ databases">
        <title>Comparative genomics and high-throughput reverse genetic screens identify a new phytobacterial MAMP and an Arabidopsis receptor required for immune elicitation.</title>
        <authorList>
            <person name="Mott G.A."/>
            <person name="Thakur S."/>
            <person name="Wang P.W."/>
            <person name="Desveaux D."/>
            <person name="Guttman D.S."/>
        </authorList>
    </citation>
    <scope>NUCLEOTIDE SEQUENCE [LARGE SCALE GENOMIC DNA]</scope>
    <source>
        <strain evidence="2 5">BR1</strain>
    </source>
</reference>
<sequence>MDVHQLALLARQPSAVLIERQSFWGMPKRGLALILANALFWQPLLVQAEGIVVSGPNTSLSQAGNGVPIVNIAAPNATGLSHNQYQHAVAQLESLGATVGEASAPWHRGVALDMWNVIATDGAAYQMLQGNGYGMNVDGYYDPDIMSYFGARRREHANALSSSVCAVALTGHYSLKNLHGAYYAKARMLVPELTRQYDEAFKNFDVLVLPTMPFVATTLTAADAPIEEYVHSALNMLANTAPFDLTGHPATSIPAGLAEGLPVAMMIVAPRFKDALALRVAQAYETARGAFPRPPGV</sequence>
<evidence type="ECO:0000313" key="2">
    <source>
        <dbReference type="EMBL" id="KPC46934.1"/>
    </source>
</evidence>
<evidence type="ECO:0000313" key="6">
    <source>
        <dbReference type="Proteomes" id="UP000272471"/>
    </source>
</evidence>
<dbReference type="EMBL" id="LGLO01000013">
    <property type="protein sequence ID" value="KPC46934.1"/>
    <property type="molecule type" value="Genomic_DNA"/>
</dbReference>
<evidence type="ECO:0000313" key="7">
    <source>
        <dbReference type="Proteomes" id="UP000273536"/>
    </source>
</evidence>
<keyword evidence="5" id="KW-1185">Reference proteome</keyword>
<evidence type="ECO:0000313" key="4">
    <source>
        <dbReference type="EMBL" id="RMQ20105.1"/>
    </source>
</evidence>
<reference evidence="6 7" key="3">
    <citation type="submission" date="2018-08" db="EMBL/GenBank/DDBJ databases">
        <title>Recombination of ecologically and evolutionarily significant loci maintains genetic cohesion in the Pseudomonas syringae species complex.</title>
        <authorList>
            <person name="Dillon M."/>
            <person name="Thakur S."/>
            <person name="Almeida R.N.D."/>
            <person name="Weir B.S."/>
            <person name="Guttman D.S."/>
        </authorList>
    </citation>
    <scope>NUCLEOTIDE SEQUENCE [LARGE SCALE GENOMIC DNA]</scope>
    <source>
        <strain evidence="4 6">ICMP 4182</strain>
        <strain evidence="3 7">ICMP 6372</strain>
    </source>
</reference>